<dbReference type="GO" id="GO:0016020">
    <property type="term" value="C:membrane"/>
    <property type="evidence" value="ECO:0007669"/>
    <property type="project" value="UniProtKB-SubCell"/>
</dbReference>
<dbReference type="InterPro" id="IPR001206">
    <property type="entry name" value="Diacylglycerol_kinase_cat_dom"/>
</dbReference>
<dbReference type="Pfam" id="PF00781">
    <property type="entry name" value="DAGK_cat"/>
    <property type="match status" value="1"/>
</dbReference>
<evidence type="ECO:0000256" key="2">
    <source>
        <dbReference type="ARBA" id="ARBA00009280"/>
    </source>
</evidence>
<evidence type="ECO:0000256" key="6">
    <source>
        <dbReference type="ARBA" id="ARBA00022777"/>
    </source>
</evidence>
<evidence type="ECO:0000256" key="8">
    <source>
        <dbReference type="ARBA" id="ARBA00023136"/>
    </source>
</evidence>
<dbReference type="Pfam" id="PF00609">
    <property type="entry name" value="DAGK_acc"/>
    <property type="match status" value="1"/>
</dbReference>
<dbReference type="EMBL" id="PRFA01000055">
    <property type="protein sequence ID" value="PWU89901.1"/>
    <property type="molecule type" value="Genomic_DNA"/>
</dbReference>
<dbReference type="InterPro" id="IPR037607">
    <property type="entry name" value="DGK"/>
</dbReference>
<evidence type="ECO:0000259" key="10">
    <source>
        <dbReference type="PROSITE" id="PS50146"/>
    </source>
</evidence>
<dbReference type="VEuPathDB" id="TriTrypDB:TCDM_03858"/>
<evidence type="ECO:0000256" key="4">
    <source>
        <dbReference type="ARBA" id="ARBA00022741"/>
    </source>
</evidence>
<dbReference type="SUPFAM" id="SSF111331">
    <property type="entry name" value="NAD kinase/diacylglycerol kinase-like"/>
    <property type="match status" value="1"/>
</dbReference>
<comment type="catalytic activity">
    <reaction evidence="9">
        <text>a 1,2-diacyl-sn-glycerol + ATP = a 1,2-diacyl-sn-glycero-3-phosphate + ADP + H(+)</text>
        <dbReference type="Rhea" id="RHEA:10272"/>
        <dbReference type="ChEBI" id="CHEBI:15378"/>
        <dbReference type="ChEBI" id="CHEBI:17815"/>
        <dbReference type="ChEBI" id="CHEBI:30616"/>
        <dbReference type="ChEBI" id="CHEBI:58608"/>
        <dbReference type="ChEBI" id="CHEBI:456216"/>
        <dbReference type="EC" id="2.7.1.107"/>
    </reaction>
</comment>
<dbReference type="GO" id="GO:0008270">
    <property type="term" value="F:zinc ion binding"/>
    <property type="evidence" value="ECO:0007669"/>
    <property type="project" value="UniProtKB-KW"/>
</dbReference>
<accession>A0A2V2V0Y3</accession>
<dbReference type="VEuPathDB" id="TriTrypDB:TcCL_ESM00323"/>
<evidence type="ECO:0000313" key="11">
    <source>
        <dbReference type="EMBL" id="PWU89901.1"/>
    </source>
</evidence>
<evidence type="ECO:0000313" key="12">
    <source>
        <dbReference type="Proteomes" id="UP000246121"/>
    </source>
</evidence>
<evidence type="ECO:0000256" key="7">
    <source>
        <dbReference type="ARBA" id="ARBA00022840"/>
    </source>
</evidence>
<sequence length="660" mass="73183">MQRKLLDILHACEQGDKELPLGKCPPEDFSLSCYSAIEGGNCTENGSAEVPRGNGSGCMQFRETSNGPNGFETLPVMVNSPSRGYDSVEIANLKTDYRPMTSPRDGDPEYEYVLCIVNPGSGERGVAEHVLDSVRAFIGADRVVTLDAALFADPTPLLEAIRRHAVRSISQERKKTTLTRVTAGGNGDADARGDGVSSRGLERRGTVIVCGGDGTVSFVMEQLDAVRDMMQRTETGSFEAGTRDRDGALKPRFVLPAVAVLAIGTGNDYSNCVGFGNGYSRHKLSCLCCCMENAIEPLIRNVVSAPAIPFDRWRVQLVPLTAIWEQQERQRQKKQTPHLTLGTKHEELVLSVNPPKGDMEEKKIQEEEKKEEVTVTEDTVDLYALDWDALEADETCRKYNFINYFSIGFDAYVLQKFDFFRRKHPKFCSTRMNNKLVYGVYGLKAETRCSSLRPCIPQICVPQLAQHSPIHTEASQRSSGQTTETKSMITLSLPKGSKTLLVTNVGSYAAGTRPWKEGKGKLYRDDHLAQPMIITPVCVNDHKMEVQAVGGIFQMGLLQLGIGKGASKLAQTREMFAFVLCNPTDISRRENPQYGEEMLAGKEGVEEHTPLCMQLDGEAIGRINCPTVVHITELHRPRVYVRCRNPRVVRHPIKDEEDAF</sequence>
<dbReference type="VEuPathDB" id="TriTrypDB:C4B63_55g74"/>
<keyword evidence="5" id="KW-0862">Zinc</keyword>
<keyword evidence="5" id="KW-0863">Zinc-finger</keyword>
<dbReference type="VEuPathDB" id="TriTrypDB:TcYC6_0055510"/>
<dbReference type="PROSITE" id="PS50146">
    <property type="entry name" value="DAGK"/>
    <property type="match status" value="1"/>
</dbReference>
<evidence type="ECO:0000256" key="1">
    <source>
        <dbReference type="ARBA" id="ARBA00004370"/>
    </source>
</evidence>
<keyword evidence="5" id="KW-0479">Metal-binding</keyword>
<keyword evidence="7 9" id="KW-0067">ATP-binding</keyword>
<evidence type="ECO:0000256" key="5">
    <source>
        <dbReference type="ARBA" id="ARBA00022771"/>
    </source>
</evidence>
<proteinExistence type="inferred from homology"/>
<dbReference type="AlphaFoldDB" id="A0A2V2V0Y3"/>
<comment type="subcellular location">
    <subcellularLocation>
        <location evidence="1">Membrane</location>
    </subcellularLocation>
</comment>
<comment type="similarity">
    <text evidence="2 9">Belongs to the eukaryotic diacylglycerol kinase family.</text>
</comment>
<gene>
    <name evidence="11" type="ORF">C4B63_55g74</name>
</gene>
<dbReference type="PANTHER" id="PTHR11255">
    <property type="entry name" value="DIACYLGLYCEROL KINASE"/>
    <property type="match status" value="1"/>
</dbReference>
<dbReference type="InterPro" id="IPR016064">
    <property type="entry name" value="NAD/diacylglycerol_kinase_sf"/>
</dbReference>
<keyword evidence="3 9" id="KW-0808">Transferase</keyword>
<dbReference type="GO" id="GO:0004143">
    <property type="term" value="F:ATP-dependent diacylglycerol kinase activity"/>
    <property type="evidence" value="ECO:0007669"/>
    <property type="project" value="UniProtKB-EC"/>
</dbReference>
<evidence type="ECO:0000256" key="9">
    <source>
        <dbReference type="RuleBase" id="RU361128"/>
    </source>
</evidence>
<dbReference type="VEuPathDB" id="TriTrypDB:TCSYLVIO_001027"/>
<name>A0A2V2V0Y3_TRYCR</name>
<organism evidence="11 12">
    <name type="scientific">Trypanosoma cruzi</name>
    <dbReference type="NCBI Taxonomy" id="5693"/>
    <lineage>
        <taxon>Eukaryota</taxon>
        <taxon>Discoba</taxon>
        <taxon>Euglenozoa</taxon>
        <taxon>Kinetoplastea</taxon>
        <taxon>Metakinetoplastina</taxon>
        <taxon>Trypanosomatida</taxon>
        <taxon>Trypanosomatidae</taxon>
        <taxon>Trypanosoma</taxon>
        <taxon>Schizotrypanum</taxon>
    </lineage>
</organism>
<dbReference type="InterPro" id="IPR000756">
    <property type="entry name" value="Diacylglycerol_kin_accessory"/>
</dbReference>
<dbReference type="Proteomes" id="UP000246121">
    <property type="component" value="Unassembled WGS sequence"/>
</dbReference>
<dbReference type="PANTHER" id="PTHR11255:SF54">
    <property type="entry name" value="DIACYLGLYCEROL KINASE THETA"/>
    <property type="match status" value="1"/>
</dbReference>
<keyword evidence="4 9" id="KW-0547">Nucleotide-binding</keyword>
<dbReference type="VEuPathDB" id="TriTrypDB:TcCLB.511217.30"/>
<dbReference type="VEuPathDB" id="TriTrypDB:TcBrA4_0005880"/>
<dbReference type="SMART" id="SM00046">
    <property type="entry name" value="DAGKc"/>
    <property type="match status" value="1"/>
</dbReference>
<dbReference type="VEuPathDB" id="TriTrypDB:Tc_MARK_10243"/>
<dbReference type="VEuPathDB" id="TriTrypDB:BCY84_15987"/>
<dbReference type="EC" id="2.7.1.107" evidence="9"/>
<dbReference type="InterPro" id="IPR017438">
    <property type="entry name" value="ATP-NAD_kinase_N"/>
</dbReference>
<dbReference type="GO" id="GO:0007200">
    <property type="term" value="P:phospholipase C-activating G protein-coupled receptor signaling pathway"/>
    <property type="evidence" value="ECO:0007669"/>
    <property type="project" value="InterPro"/>
</dbReference>
<comment type="caution">
    <text evidence="11">The sequence shown here is derived from an EMBL/GenBank/DDBJ whole genome shotgun (WGS) entry which is preliminary data.</text>
</comment>
<dbReference type="Gene3D" id="3.40.50.10330">
    <property type="entry name" value="Probable inorganic polyphosphate/atp-NAD kinase, domain 1"/>
    <property type="match status" value="1"/>
</dbReference>
<protein>
    <recommendedName>
        <fullName evidence="9">Diacylglycerol kinase</fullName>
        <shortName evidence="9">DAG kinase</shortName>
        <ecNumber evidence="9">2.7.1.107</ecNumber>
    </recommendedName>
</protein>
<keyword evidence="6 9" id="KW-0418">Kinase</keyword>
<dbReference type="VEuPathDB" id="TriTrypDB:C3747_6g423"/>
<dbReference type="VEuPathDB" id="TriTrypDB:ECC02_003321"/>
<dbReference type="VEuPathDB" id="TriTrypDB:TcG_02148"/>
<feature type="domain" description="DAGKc" evidence="10">
    <location>
        <begin position="206"/>
        <end position="319"/>
    </location>
</feature>
<dbReference type="VEuPathDB" id="TriTrypDB:TcCLB.506575.60"/>
<keyword evidence="8" id="KW-0472">Membrane</keyword>
<dbReference type="SMART" id="SM00045">
    <property type="entry name" value="DAGKa"/>
    <property type="match status" value="1"/>
</dbReference>
<reference evidence="11 12" key="1">
    <citation type="journal article" date="2018" name="Microb. Genom.">
        <title>Expanding an expanded genome: long-read sequencing of Trypanosoma cruzi.</title>
        <authorList>
            <person name="Berna L."/>
            <person name="Rodriguez M."/>
            <person name="Chiribao M.L."/>
            <person name="Parodi-Talice A."/>
            <person name="Pita S."/>
            <person name="Rijo G."/>
            <person name="Alvarez-Valin F."/>
            <person name="Robello C."/>
        </authorList>
    </citation>
    <scope>NUCLEOTIDE SEQUENCE [LARGE SCALE GENOMIC DNA]</scope>
    <source>
        <strain evidence="11 12">Dm28c</strain>
    </source>
</reference>
<dbReference type="GO" id="GO:0005524">
    <property type="term" value="F:ATP binding"/>
    <property type="evidence" value="ECO:0007669"/>
    <property type="project" value="UniProtKB-KW"/>
</dbReference>
<evidence type="ECO:0000256" key="3">
    <source>
        <dbReference type="ARBA" id="ARBA00022679"/>
    </source>
</evidence>